<dbReference type="GO" id="GO:0071014">
    <property type="term" value="C:post-mRNA release spliceosomal complex"/>
    <property type="evidence" value="ECO:0007669"/>
    <property type="project" value="TreeGrafter"/>
</dbReference>
<feature type="compositionally biased region" description="Basic residues" evidence="2">
    <location>
        <begin position="105"/>
        <end position="114"/>
    </location>
</feature>
<sequence length="816" mass="93586">MRHCESSEPVTGKSTSPEPSPAAELRRAKQDDSSDALKKDRKKSGQKDKRDKGKKRSSSYSSSDEELERVKRSSRKKKWYSSDEYSSSSYSSESDSGKSSSKDEKRRRRRKKGRRRDEDDDDSSGDEAKGRKKARRKGKEKRSRGDIAEHDMSEDSGGANSFKDKEIVRAEMGLEWMLRPEAKMDRGPRVAVENEPEEAKNEEIKKVNPRELNPYLKDNGRGYPEEKDDPKAGSSKLPSSSLVGDGGASWRLKALKRAKEQAARDGKRVEEVVEERWGSLGQLAVSVSSHKAAPTHAHLNAINSRKRGVTEESQAGSESEHKKNIEKGSGRDYLKDISLKLPKMRAPKVKDSLAWGKRKSQNVSTQDDGLISEAVSSLNKFSNDGSFMREVLQKQSNKSDGPAGENEKSEIETSSVVRDSSLSANQLAAKAFQLRVKGKHEEAEKLLQEVENIKAKQDGDDYVYRPRKEESSNRHVMQDMSLRRKKNEDDADRHLAQKIMQNKQYSTYGQADDEYDFDDGPSRKSRKKRPDNDQAAQRNTIANRFSIKQEDCIFCYENPRRPAHLVVAVANFTYLMLPQWEPVAPGHCCILPMQHVPSTRSVDDYVWEEIRNLKKCLIMMFGEQEKDVVFLETVMGLGQQRRHCMVECVPLDRELAEEAPHYFKMVLTWRELKELLSSLLSEVRDVSDLERSLGRREGKRETEIEEAESEWSRHNAKKLIDTSVKGLRKSIPENLPYFHVEFGLKKGFLHPIDDEKQFKSNFGLNVIRGILKVPEEDMYRRRRRRYESTEEQKQAAKSFARDWARFDWTKQLHEES</sequence>
<proteinExistence type="inferred from homology"/>
<dbReference type="PANTHER" id="PTHR12072">
    <property type="entry name" value="CWF19, CELL CYCLE CONTROL PROTEIN"/>
    <property type="match status" value="1"/>
</dbReference>
<dbReference type="Proteomes" id="UP000030645">
    <property type="component" value="Unassembled WGS sequence"/>
</dbReference>
<feature type="domain" description="Cwf19-like protein C-terminal" evidence="3">
    <location>
        <begin position="710"/>
        <end position="809"/>
    </location>
</feature>
<dbReference type="InterPro" id="IPR036265">
    <property type="entry name" value="HIT-like_sf"/>
</dbReference>
<evidence type="ECO:0000259" key="3">
    <source>
        <dbReference type="Pfam" id="PF04676"/>
    </source>
</evidence>
<dbReference type="InterPro" id="IPR006767">
    <property type="entry name" value="Cwf19-like_C_dom-2"/>
</dbReference>
<feature type="compositionally biased region" description="Basic and acidic residues" evidence="2">
    <location>
        <begin position="461"/>
        <end position="477"/>
    </location>
</feature>
<dbReference type="PANTHER" id="PTHR12072:SF5">
    <property type="entry name" value="CWF19-LIKE PROTEIN 2"/>
    <property type="match status" value="1"/>
</dbReference>
<evidence type="ECO:0000256" key="1">
    <source>
        <dbReference type="ARBA" id="ARBA00006795"/>
    </source>
</evidence>
<comment type="similarity">
    <text evidence="1">Belongs to the CWF19 family.</text>
</comment>
<reference evidence="6" key="1">
    <citation type="submission" date="2013-01" db="EMBL/GenBank/DDBJ databases">
        <title>Draft Genome Sequence of a Mulberry Tree, Morus notabilis C.K. Schneid.</title>
        <authorList>
            <person name="He N."/>
            <person name="Zhao S."/>
        </authorList>
    </citation>
    <scope>NUCLEOTIDE SEQUENCE</scope>
</reference>
<dbReference type="eggNOG" id="KOG2477">
    <property type="taxonomic scope" value="Eukaryota"/>
</dbReference>
<feature type="compositionally biased region" description="Basic and acidic residues" evidence="2">
    <location>
        <begin position="318"/>
        <end position="331"/>
    </location>
</feature>
<feature type="region of interest" description="Disordered" evidence="2">
    <location>
        <begin position="386"/>
        <end position="420"/>
    </location>
</feature>
<dbReference type="Pfam" id="PF04676">
    <property type="entry name" value="CwfJ_C_2"/>
    <property type="match status" value="1"/>
</dbReference>
<feature type="compositionally biased region" description="Low complexity" evidence="2">
    <location>
        <begin position="82"/>
        <end position="99"/>
    </location>
</feature>
<dbReference type="Pfam" id="PF04677">
    <property type="entry name" value="CwfJ_C_1"/>
    <property type="match status" value="1"/>
</dbReference>
<evidence type="ECO:0000313" key="5">
    <source>
        <dbReference type="EMBL" id="EXB55559.1"/>
    </source>
</evidence>
<gene>
    <name evidence="5" type="ORF">L484_017432</name>
</gene>
<evidence type="ECO:0008006" key="7">
    <source>
        <dbReference type="Google" id="ProtNLM"/>
    </source>
</evidence>
<feature type="region of interest" description="Disordered" evidence="2">
    <location>
        <begin position="461"/>
        <end position="490"/>
    </location>
</feature>
<dbReference type="AlphaFoldDB" id="W9RI85"/>
<dbReference type="STRING" id="981085.W9RI85"/>
<dbReference type="InterPro" id="IPR006768">
    <property type="entry name" value="Cwf19-like_C_dom-1"/>
</dbReference>
<feature type="domain" description="Cwf19-like C-terminal" evidence="4">
    <location>
        <begin position="544"/>
        <end position="664"/>
    </location>
</feature>
<evidence type="ECO:0000256" key="2">
    <source>
        <dbReference type="SAM" id="MobiDB-lite"/>
    </source>
</evidence>
<name>W9RI85_9ROSA</name>
<feature type="compositionally biased region" description="Basic and acidic residues" evidence="2">
    <location>
        <begin position="143"/>
        <end position="153"/>
    </location>
</feature>
<feature type="compositionally biased region" description="Basic and acidic residues" evidence="2">
    <location>
        <begin position="24"/>
        <end position="51"/>
    </location>
</feature>
<feature type="compositionally biased region" description="Basic and acidic residues" evidence="2">
    <location>
        <begin position="178"/>
        <end position="188"/>
    </location>
</feature>
<feature type="compositionally biased region" description="Basic residues" evidence="2">
    <location>
        <begin position="130"/>
        <end position="142"/>
    </location>
</feature>
<feature type="region of interest" description="Disordered" evidence="2">
    <location>
        <begin position="510"/>
        <end position="541"/>
    </location>
</feature>
<feature type="compositionally biased region" description="Polar residues" evidence="2">
    <location>
        <begin position="8"/>
        <end position="17"/>
    </location>
</feature>
<evidence type="ECO:0000259" key="4">
    <source>
        <dbReference type="Pfam" id="PF04677"/>
    </source>
</evidence>
<dbReference type="Gene3D" id="3.30.428.10">
    <property type="entry name" value="HIT-like"/>
    <property type="match status" value="1"/>
</dbReference>
<dbReference type="InterPro" id="IPR040194">
    <property type="entry name" value="Cwf19-like"/>
</dbReference>
<dbReference type="GO" id="GO:0000398">
    <property type="term" value="P:mRNA splicing, via spliceosome"/>
    <property type="evidence" value="ECO:0007669"/>
    <property type="project" value="TreeGrafter"/>
</dbReference>
<feature type="region of interest" description="Disordered" evidence="2">
    <location>
        <begin position="297"/>
        <end position="331"/>
    </location>
</feature>
<feature type="compositionally biased region" description="Basic and acidic residues" evidence="2">
    <location>
        <begin position="197"/>
        <end position="209"/>
    </location>
</feature>
<feature type="region of interest" description="Disordered" evidence="2">
    <location>
        <begin position="1"/>
        <end position="248"/>
    </location>
</feature>
<dbReference type="EMBL" id="KE344246">
    <property type="protein sequence ID" value="EXB55559.1"/>
    <property type="molecule type" value="Genomic_DNA"/>
</dbReference>
<evidence type="ECO:0000313" key="6">
    <source>
        <dbReference type="Proteomes" id="UP000030645"/>
    </source>
</evidence>
<feature type="region of interest" description="Disordered" evidence="2">
    <location>
        <begin position="348"/>
        <end position="369"/>
    </location>
</feature>
<keyword evidence="6" id="KW-1185">Reference proteome</keyword>
<organism evidence="5 6">
    <name type="scientific">Morus notabilis</name>
    <dbReference type="NCBI Taxonomy" id="981085"/>
    <lineage>
        <taxon>Eukaryota</taxon>
        <taxon>Viridiplantae</taxon>
        <taxon>Streptophyta</taxon>
        <taxon>Embryophyta</taxon>
        <taxon>Tracheophyta</taxon>
        <taxon>Spermatophyta</taxon>
        <taxon>Magnoliopsida</taxon>
        <taxon>eudicotyledons</taxon>
        <taxon>Gunneridae</taxon>
        <taxon>Pentapetalae</taxon>
        <taxon>rosids</taxon>
        <taxon>fabids</taxon>
        <taxon>Rosales</taxon>
        <taxon>Moraceae</taxon>
        <taxon>Moreae</taxon>
        <taxon>Morus</taxon>
    </lineage>
</organism>
<accession>W9RI85</accession>
<feature type="compositionally biased region" description="Basic and acidic residues" evidence="2">
    <location>
        <begin position="218"/>
        <end position="231"/>
    </location>
</feature>
<dbReference type="SUPFAM" id="SSF54197">
    <property type="entry name" value="HIT-like"/>
    <property type="match status" value="1"/>
</dbReference>
<protein>
    <recommendedName>
        <fullName evidence="7">CWF19-like protein 2</fullName>
    </recommendedName>
</protein>